<protein>
    <submittedName>
        <fullName evidence="3">Uncharacterized protein</fullName>
    </submittedName>
</protein>
<reference evidence="3 4" key="1">
    <citation type="submission" date="2018-06" db="EMBL/GenBank/DDBJ databases">
        <title>Spirosoma sp. HMF3257 Genome sequencing and assembly.</title>
        <authorList>
            <person name="Kang H."/>
            <person name="Cha I."/>
            <person name="Kim H."/>
            <person name="Kang J."/>
            <person name="Joh K."/>
        </authorList>
    </citation>
    <scope>NUCLEOTIDE SEQUENCE [LARGE SCALE GENOMIC DNA]</scope>
    <source>
        <strain evidence="3 4">HMF3257</strain>
    </source>
</reference>
<keyword evidence="2" id="KW-1133">Transmembrane helix</keyword>
<evidence type="ECO:0000313" key="3">
    <source>
        <dbReference type="EMBL" id="RAI76619.1"/>
    </source>
</evidence>
<keyword evidence="4" id="KW-1185">Reference proteome</keyword>
<comment type="caution">
    <text evidence="3">The sequence shown here is derived from an EMBL/GenBank/DDBJ whole genome shotgun (WGS) entry which is preliminary data.</text>
</comment>
<feature type="transmembrane region" description="Helical" evidence="2">
    <location>
        <begin position="60"/>
        <end position="78"/>
    </location>
</feature>
<evidence type="ECO:0000256" key="1">
    <source>
        <dbReference type="SAM" id="MobiDB-lite"/>
    </source>
</evidence>
<organism evidence="3 4">
    <name type="scientific">Spirosoma telluris</name>
    <dbReference type="NCBI Taxonomy" id="2183553"/>
    <lineage>
        <taxon>Bacteria</taxon>
        <taxon>Pseudomonadati</taxon>
        <taxon>Bacteroidota</taxon>
        <taxon>Cytophagia</taxon>
        <taxon>Cytophagales</taxon>
        <taxon>Cytophagaceae</taxon>
        <taxon>Spirosoma</taxon>
    </lineage>
</organism>
<gene>
    <name evidence="3" type="ORF">HMF3257_25095</name>
</gene>
<evidence type="ECO:0000313" key="4">
    <source>
        <dbReference type="Proteomes" id="UP000249016"/>
    </source>
</evidence>
<keyword evidence="2" id="KW-0472">Membrane</keyword>
<name>A0A327NQB6_9BACT</name>
<keyword evidence="2" id="KW-0812">Transmembrane</keyword>
<feature type="region of interest" description="Disordered" evidence="1">
    <location>
        <begin position="94"/>
        <end position="121"/>
    </location>
</feature>
<feature type="region of interest" description="Disordered" evidence="1">
    <location>
        <begin position="147"/>
        <end position="173"/>
    </location>
</feature>
<evidence type="ECO:0000256" key="2">
    <source>
        <dbReference type="SAM" id="Phobius"/>
    </source>
</evidence>
<feature type="compositionally biased region" description="Polar residues" evidence="1">
    <location>
        <begin position="147"/>
        <end position="158"/>
    </location>
</feature>
<feature type="region of interest" description="Disordered" evidence="1">
    <location>
        <begin position="250"/>
        <end position="269"/>
    </location>
</feature>
<sequence>MDIMKKQPEKQPIDDLFARKLGNLSLPPSADGFARLQARMGQSKQETKVVFWRNPVMQRYMAAAACLLLVCLFGWMYWPSGGKSTIDSVQVATNRSGNSASKGKISTPKEISEPTDQSTDKQIEPVLPNQNVAAEQLAKVNKVSEVNNRNGHSANPSSVEIHKSTQKSLPRSTNEPVLAQVNSTNTKTTPEAIKQEVIPPLAQPSTEQVAESKPITKPTPSAERVLVVTIAEPEALVAARQAAKTAIEEQPIVASTDKGEKDTKTGGLWAQVKRIKQGDVFARRDNQGDDERGLLDRAYSGLKRSLDKDKSAKQ</sequence>
<proteinExistence type="predicted"/>
<dbReference type="AlphaFoldDB" id="A0A327NQB6"/>
<dbReference type="EMBL" id="QLII01000001">
    <property type="protein sequence ID" value="RAI76619.1"/>
    <property type="molecule type" value="Genomic_DNA"/>
</dbReference>
<accession>A0A327NQB6</accession>
<dbReference type="Proteomes" id="UP000249016">
    <property type="component" value="Unassembled WGS sequence"/>
</dbReference>